<dbReference type="GO" id="GO:0036440">
    <property type="term" value="F:citrate synthase activity"/>
    <property type="evidence" value="ECO:0007669"/>
    <property type="project" value="UniProtKB-EC"/>
</dbReference>
<feature type="active site" evidence="8">
    <location>
        <position position="371"/>
    </location>
</feature>
<dbReference type="UniPathway" id="UPA00223">
    <property type="reaction ID" value="UER00717"/>
</dbReference>
<dbReference type="PIRSF" id="PIRSF001369">
    <property type="entry name" value="Citrate_synth"/>
    <property type="match status" value="1"/>
</dbReference>
<comment type="similarity">
    <text evidence="2 7 10">Belongs to the citrate synthase family.</text>
</comment>
<dbReference type="Pfam" id="PF00285">
    <property type="entry name" value="Citrate_synt"/>
    <property type="match status" value="1"/>
</dbReference>
<proteinExistence type="inferred from homology"/>
<dbReference type="InterPro" id="IPR010953">
    <property type="entry name" value="Citrate_synthase_typ-I"/>
</dbReference>
<organism evidence="11 12">
    <name type="scientific">Verminephrobacter eiseniae (strain EF01-2)</name>
    <dbReference type="NCBI Taxonomy" id="391735"/>
    <lineage>
        <taxon>Bacteria</taxon>
        <taxon>Pseudomonadati</taxon>
        <taxon>Pseudomonadota</taxon>
        <taxon>Betaproteobacteria</taxon>
        <taxon>Burkholderiales</taxon>
        <taxon>Comamonadaceae</taxon>
        <taxon>Verminephrobacter</taxon>
    </lineage>
</organism>
<sequence length="444" mass="49840">MMTPQSALDIKKNSLPFLDKKGEFPVLTPTNGPEMLDIGDLHKSTGVCTLDIGLMNTGICKSAITYVNGDEGILRYRGYSIDDLVDNCDYLDVAWLLLNGELPTPSQKAEFQYNITYHSMVNEQMAYFLRGFRRDAHPMAVMCGMTGALSAFYHDELDIFNAEHRKIVAHRLIAKMPTIAAMAYKYSIGQPLVYPRNDLDFVSNFMQMLFAVPCEPFKLNPAGVRAFSAVMIVQADHEQNASTFTVRSVGSSRANPYACVAAGIASLWGPLHGGANEGVLHTLNEIGSIENIPAIIKRAKDKNDPYRLMGFGHRVYKTYDPRAKVLQRYCYEVLEAYGKKDDPLFKMALELERIALNDEFFIERKLYPNVDFYSGLILKTIGIPLSMFTAQFAVARTAGWISHWNEMITDPAVKIVRPRQLYVGSDLRPFVPPAERTEHKPLIG</sequence>
<gene>
    <name evidence="11" type="ordered locus">Veis_1400</name>
</gene>
<dbReference type="EMBL" id="CP000542">
    <property type="protein sequence ID" value="ABM57163.1"/>
    <property type="molecule type" value="Genomic_DNA"/>
</dbReference>
<reference evidence="12" key="1">
    <citation type="submission" date="2006-12" db="EMBL/GenBank/DDBJ databases">
        <title>Complete sequence of chromosome 1 of Verminephrobacter eiseniae EF01-2.</title>
        <authorList>
            <person name="Copeland A."/>
            <person name="Lucas S."/>
            <person name="Lapidus A."/>
            <person name="Barry K."/>
            <person name="Detter J.C."/>
            <person name="Glavina del Rio T."/>
            <person name="Dalin E."/>
            <person name="Tice H."/>
            <person name="Pitluck S."/>
            <person name="Chertkov O."/>
            <person name="Brettin T."/>
            <person name="Bruce D."/>
            <person name="Han C."/>
            <person name="Tapia R."/>
            <person name="Gilna P."/>
            <person name="Schmutz J."/>
            <person name="Larimer F."/>
            <person name="Land M."/>
            <person name="Hauser L."/>
            <person name="Kyrpides N."/>
            <person name="Kim E."/>
            <person name="Stahl D."/>
            <person name="Richardson P."/>
        </authorList>
    </citation>
    <scope>NUCLEOTIDE SEQUENCE [LARGE SCALE GENOMIC DNA]</scope>
    <source>
        <strain evidence="12">EF01-2</strain>
    </source>
</reference>
<evidence type="ECO:0000256" key="10">
    <source>
        <dbReference type="RuleBase" id="RU003406"/>
    </source>
</evidence>
<keyword evidence="3 9" id="KW-0816">Tricarboxylic acid cycle</keyword>
<evidence type="ECO:0000256" key="7">
    <source>
        <dbReference type="PIRNR" id="PIRNR001369"/>
    </source>
</evidence>
<dbReference type="Gene3D" id="1.10.580.10">
    <property type="entry name" value="Citrate Synthase, domain 1"/>
    <property type="match status" value="1"/>
</dbReference>
<dbReference type="PANTHER" id="PTHR42871">
    <property type="entry name" value="CITRATE SYNTHASE"/>
    <property type="match status" value="1"/>
</dbReference>
<evidence type="ECO:0000256" key="1">
    <source>
        <dbReference type="ARBA" id="ARBA00004751"/>
    </source>
</evidence>
<name>A1WHQ6_VEREI</name>
<dbReference type="InterPro" id="IPR036969">
    <property type="entry name" value="Citrate_synthase_sf"/>
</dbReference>
<dbReference type="NCBIfam" id="TIGR01798">
    <property type="entry name" value="cit_synth_I"/>
    <property type="match status" value="1"/>
</dbReference>
<dbReference type="Gene3D" id="1.10.230.10">
    <property type="entry name" value="Cytochrome P450-Terp, domain 2"/>
    <property type="match status" value="1"/>
</dbReference>
<dbReference type="Gene3D" id="2.20.28.60">
    <property type="match status" value="1"/>
</dbReference>
<dbReference type="PROSITE" id="PS00480">
    <property type="entry name" value="CITRATE_SYNTHASE"/>
    <property type="match status" value="1"/>
</dbReference>
<evidence type="ECO:0000256" key="2">
    <source>
        <dbReference type="ARBA" id="ARBA00010566"/>
    </source>
</evidence>
<dbReference type="FunFam" id="1.10.230.10:FF:000002">
    <property type="entry name" value="Citrate synthase"/>
    <property type="match status" value="1"/>
</dbReference>
<dbReference type="eggNOG" id="COG0372">
    <property type="taxonomic scope" value="Bacteria"/>
</dbReference>
<dbReference type="SUPFAM" id="SSF48256">
    <property type="entry name" value="Citrate synthase"/>
    <property type="match status" value="1"/>
</dbReference>
<evidence type="ECO:0000313" key="11">
    <source>
        <dbReference type="EMBL" id="ABM57163.1"/>
    </source>
</evidence>
<dbReference type="GO" id="GO:0005737">
    <property type="term" value="C:cytoplasm"/>
    <property type="evidence" value="ECO:0007669"/>
    <property type="project" value="InterPro"/>
</dbReference>
<dbReference type="HOGENOM" id="CLU_025068_0_0_4"/>
<evidence type="ECO:0000256" key="8">
    <source>
        <dbReference type="PIRSR" id="PIRSR001369-1"/>
    </source>
</evidence>
<evidence type="ECO:0000256" key="9">
    <source>
        <dbReference type="RuleBase" id="RU003370"/>
    </source>
</evidence>
<dbReference type="AlphaFoldDB" id="A1WHQ6"/>
<comment type="pathway">
    <text evidence="1 9">Carbohydrate metabolism; tricarboxylic acid cycle; isocitrate from oxaloacetate: step 1/2.</text>
</comment>
<dbReference type="PRINTS" id="PR00143">
    <property type="entry name" value="CITRTSNTHASE"/>
</dbReference>
<dbReference type="CDD" id="cd06114">
    <property type="entry name" value="EcCS_like"/>
    <property type="match status" value="1"/>
</dbReference>
<evidence type="ECO:0000256" key="4">
    <source>
        <dbReference type="ARBA" id="ARBA00022679"/>
    </source>
</evidence>
<dbReference type="PANTHER" id="PTHR42871:SF1">
    <property type="entry name" value="CITRATE SYNTHASE"/>
    <property type="match status" value="1"/>
</dbReference>
<accession>A1WHQ6</accession>
<keyword evidence="12" id="KW-1185">Reference proteome</keyword>
<dbReference type="KEGG" id="vei:Veis_1400"/>
<dbReference type="STRING" id="391735.Veis_1400"/>
<evidence type="ECO:0000313" key="12">
    <source>
        <dbReference type="Proteomes" id="UP000000374"/>
    </source>
</evidence>
<evidence type="ECO:0000256" key="6">
    <source>
        <dbReference type="NCBIfam" id="TIGR01798"/>
    </source>
</evidence>
<dbReference type="NCBIfam" id="NF004126">
    <property type="entry name" value="PRK05614.1"/>
    <property type="match status" value="1"/>
</dbReference>
<dbReference type="InterPro" id="IPR002020">
    <property type="entry name" value="Citrate_synthase"/>
</dbReference>
<dbReference type="Proteomes" id="UP000000374">
    <property type="component" value="Chromosome"/>
</dbReference>
<evidence type="ECO:0000256" key="5">
    <source>
        <dbReference type="ARBA" id="ARBA00049288"/>
    </source>
</evidence>
<comment type="catalytic activity">
    <reaction evidence="5 9">
        <text>oxaloacetate + acetyl-CoA + H2O = citrate + CoA + H(+)</text>
        <dbReference type="Rhea" id="RHEA:16845"/>
        <dbReference type="ChEBI" id="CHEBI:15377"/>
        <dbReference type="ChEBI" id="CHEBI:15378"/>
        <dbReference type="ChEBI" id="CHEBI:16452"/>
        <dbReference type="ChEBI" id="CHEBI:16947"/>
        <dbReference type="ChEBI" id="CHEBI:57287"/>
        <dbReference type="ChEBI" id="CHEBI:57288"/>
        <dbReference type="EC" id="2.3.3.16"/>
    </reaction>
</comment>
<dbReference type="InterPro" id="IPR016142">
    <property type="entry name" value="Citrate_synth-like_lrg_a-sub"/>
</dbReference>
<dbReference type="InterPro" id="IPR024176">
    <property type="entry name" value="Citrate_synthase_bac-typ"/>
</dbReference>
<feature type="active site" evidence="8">
    <location>
        <position position="313"/>
    </location>
</feature>
<dbReference type="GO" id="GO:0006099">
    <property type="term" value="P:tricarboxylic acid cycle"/>
    <property type="evidence" value="ECO:0007669"/>
    <property type="project" value="UniProtKB-UniRule"/>
</dbReference>
<keyword evidence="4 7" id="KW-0808">Transferase</keyword>
<keyword evidence="11" id="KW-0012">Acyltransferase</keyword>
<dbReference type="InterPro" id="IPR016143">
    <property type="entry name" value="Citrate_synth-like_sm_a-sub"/>
</dbReference>
<dbReference type="InterPro" id="IPR019810">
    <property type="entry name" value="Citrate_synthase_AS"/>
</dbReference>
<evidence type="ECO:0000256" key="3">
    <source>
        <dbReference type="ARBA" id="ARBA00022532"/>
    </source>
</evidence>
<protein>
    <recommendedName>
        <fullName evidence="6 7">Citrate synthase</fullName>
    </recommendedName>
</protein>